<dbReference type="SMART" id="SM00044">
    <property type="entry name" value="CYCc"/>
    <property type="match status" value="1"/>
</dbReference>
<name>A0A0Q2QHL5_MYCGO</name>
<dbReference type="InterPro" id="IPR003660">
    <property type="entry name" value="HAMP_dom"/>
</dbReference>
<feature type="transmembrane region" description="Helical" evidence="4">
    <location>
        <begin position="39"/>
        <end position="59"/>
    </location>
</feature>
<dbReference type="SUPFAM" id="SSF55073">
    <property type="entry name" value="Nucleotide cyclase"/>
    <property type="match status" value="1"/>
</dbReference>
<dbReference type="PROSITE" id="PS50125">
    <property type="entry name" value="GUANYLATE_CYCLASE_2"/>
    <property type="match status" value="1"/>
</dbReference>
<dbReference type="GO" id="GO:0004016">
    <property type="term" value="F:adenylate cyclase activity"/>
    <property type="evidence" value="ECO:0007669"/>
    <property type="project" value="UniProtKB-ARBA"/>
</dbReference>
<evidence type="ECO:0000313" key="7">
    <source>
        <dbReference type="EMBL" id="KQH79349.1"/>
    </source>
</evidence>
<organism evidence="7 8">
    <name type="scientific">Mycobacterium gordonae</name>
    <dbReference type="NCBI Taxonomy" id="1778"/>
    <lineage>
        <taxon>Bacteria</taxon>
        <taxon>Bacillati</taxon>
        <taxon>Actinomycetota</taxon>
        <taxon>Actinomycetes</taxon>
        <taxon>Mycobacteriales</taxon>
        <taxon>Mycobacteriaceae</taxon>
        <taxon>Mycobacterium</taxon>
    </lineage>
</organism>
<dbReference type="GO" id="GO:0035556">
    <property type="term" value="P:intracellular signal transduction"/>
    <property type="evidence" value="ECO:0007669"/>
    <property type="project" value="InterPro"/>
</dbReference>
<proteinExistence type="predicted"/>
<dbReference type="SMART" id="SM00304">
    <property type="entry name" value="HAMP"/>
    <property type="match status" value="1"/>
</dbReference>
<evidence type="ECO:0000256" key="4">
    <source>
        <dbReference type="SAM" id="Phobius"/>
    </source>
</evidence>
<accession>A0A0Q2QHL5</accession>
<dbReference type="CDD" id="cd06225">
    <property type="entry name" value="HAMP"/>
    <property type="match status" value="1"/>
</dbReference>
<dbReference type="Pfam" id="PF00211">
    <property type="entry name" value="Guanylate_cyc"/>
    <property type="match status" value="1"/>
</dbReference>
<keyword evidence="4" id="KW-0472">Membrane</keyword>
<sequence>MTSGEPTESDAEAQSAPGKKRVRRILPRIRFKISIQSKILVALLLSSILSIAVIGYIGAISGRNALREVESERLIELRESQKRQIEALFREVTNSLIVYSGGFSIDQAVLALTAGFNQLNNATISGPQQQALANYYQDQMIKPIERVTGEELDLNALLPKTNAEKYLQANYTAATKPNTDPPVDPGDGSAWSAANVRFDFYMRSIVSRFNYRDALLFDMDGNVVYTVDKGPDLGTNILTGPYRESNLREAYLKALRSNDVEFVWITDFEPYQPQLDVPTAWVVSPIGLDGRFDGVMALPVPIAKINYIMTANKQWQAAGMGAATETYLAGPDGLMRSDSRLFLEDPKEYRREVIAAGTAPDVADRAIRLGGTTLVQPVRSAGLKAAQRGETGVTSGIDYTGNRELEAYAPLNIANSDLQWSVLATRDDSDAFARIGRFTKALAVAVVAMVFAISVAAMVIAQAAVRPLRRLEQGAQKISSGDYEVNIPITSRDEIGDLTGAFNEMSRNLAIKEELLNEQRRENDRLLLALMPEPVAQRYREGEGTISQQHQDVAIIYADVVGLDEISSEVAGDELVGIVDDLFRQFDSAAEALGVERIRTFHNGYLASCGVVTPRLDSIHRSVEFALEMRRIIERFNNQSRHVLRLRVGINTGNVISGLVGKSGLVFDMWGAAVSLAYQMQSGSPQPGIYVASQVYEAMRDTRQFTPAGTISVGGAEQAIYRLAER</sequence>
<dbReference type="Gene3D" id="6.10.340.10">
    <property type="match status" value="1"/>
</dbReference>
<keyword evidence="2 4" id="KW-1133">Transmembrane helix</keyword>
<gene>
    <name evidence="7" type="ORF">AO501_15020</name>
</gene>
<dbReference type="RefSeq" id="WP_055577897.1">
    <property type="nucleotide sequence ID" value="NZ_LKTM01000112.1"/>
</dbReference>
<dbReference type="PROSITE" id="PS50885">
    <property type="entry name" value="HAMP"/>
    <property type="match status" value="1"/>
</dbReference>
<dbReference type="Gene3D" id="3.30.70.1230">
    <property type="entry name" value="Nucleotide cyclase"/>
    <property type="match status" value="1"/>
</dbReference>
<dbReference type="EMBL" id="LKTM01000112">
    <property type="protein sequence ID" value="KQH79349.1"/>
    <property type="molecule type" value="Genomic_DNA"/>
</dbReference>
<dbReference type="InterPro" id="IPR029787">
    <property type="entry name" value="Nucleotide_cyclase"/>
</dbReference>
<keyword evidence="1 4" id="KW-0812">Transmembrane</keyword>
<evidence type="ECO:0000256" key="2">
    <source>
        <dbReference type="ARBA" id="ARBA00022989"/>
    </source>
</evidence>
<dbReference type="AlphaFoldDB" id="A0A0Q2QHL5"/>
<feature type="transmembrane region" description="Helical" evidence="4">
    <location>
        <begin position="441"/>
        <end position="461"/>
    </location>
</feature>
<comment type="caution">
    <text evidence="7">The sequence shown here is derived from an EMBL/GenBank/DDBJ whole genome shotgun (WGS) entry which is preliminary data.</text>
</comment>
<dbReference type="InterPro" id="IPR001054">
    <property type="entry name" value="A/G_cyclase"/>
</dbReference>
<evidence type="ECO:0000256" key="3">
    <source>
        <dbReference type="SAM" id="Coils"/>
    </source>
</evidence>
<dbReference type="Pfam" id="PF00672">
    <property type="entry name" value="HAMP"/>
    <property type="match status" value="1"/>
</dbReference>
<feature type="domain" description="Guanylate cyclase" evidence="5">
    <location>
        <begin position="554"/>
        <end position="681"/>
    </location>
</feature>
<feature type="coiled-coil region" evidence="3">
    <location>
        <begin position="502"/>
        <end position="529"/>
    </location>
</feature>
<evidence type="ECO:0000313" key="8">
    <source>
        <dbReference type="Proteomes" id="UP000051677"/>
    </source>
</evidence>
<dbReference type="CDD" id="cd07302">
    <property type="entry name" value="CHD"/>
    <property type="match status" value="1"/>
</dbReference>
<evidence type="ECO:0000256" key="1">
    <source>
        <dbReference type="ARBA" id="ARBA00022692"/>
    </source>
</evidence>
<feature type="domain" description="HAMP" evidence="6">
    <location>
        <begin position="462"/>
        <end position="514"/>
    </location>
</feature>
<dbReference type="GO" id="GO:0009190">
    <property type="term" value="P:cyclic nucleotide biosynthetic process"/>
    <property type="evidence" value="ECO:0007669"/>
    <property type="project" value="InterPro"/>
</dbReference>
<evidence type="ECO:0000259" key="6">
    <source>
        <dbReference type="PROSITE" id="PS50885"/>
    </source>
</evidence>
<keyword evidence="3" id="KW-0175">Coiled coil</keyword>
<reference evidence="7 8" key="1">
    <citation type="submission" date="2015-10" db="EMBL/GenBank/DDBJ databases">
        <title>Mycobacterium gordonae draft genome assembly.</title>
        <authorList>
            <person name="Ustinova V."/>
            <person name="Smirnova T."/>
            <person name="Blagodatskikh K."/>
            <person name="Varlamov D."/>
            <person name="Larionova E."/>
            <person name="Chernousova L."/>
        </authorList>
    </citation>
    <scope>NUCLEOTIDE SEQUENCE [LARGE SCALE GENOMIC DNA]</scope>
    <source>
        <strain evidence="7 8">CTRI 14-8773</strain>
    </source>
</reference>
<dbReference type="PANTHER" id="PTHR45655:SF13">
    <property type="entry name" value="SOLUBLE GUANYLATE CYCLASE GCY-32-RELATED"/>
    <property type="match status" value="1"/>
</dbReference>
<evidence type="ECO:0000259" key="5">
    <source>
        <dbReference type="PROSITE" id="PS50125"/>
    </source>
</evidence>
<dbReference type="GO" id="GO:0016020">
    <property type="term" value="C:membrane"/>
    <property type="evidence" value="ECO:0007669"/>
    <property type="project" value="InterPro"/>
</dbReference>
<dbReference type="PANTHER" id="PTHR45655">
    <property type="entry name" value="GUANYLATE CYCLASE SOLUBLE SUBUNIT BETA-2"/>
    <property type="match status" value="1"/>
</dbReference>
<dbReference type="SUPFAM" id="SSF158472">
    <property type="entry name" value="HAMP domain-like"/>
    <property type="match status" value="1"/>
</dbReference>
<dbReference type="STRING" id="1778.A9W97_26220"/>
<protein>
    <submittedName>
        <fullName evidence="7">Cyclase</fullName>
    </submittedName>
</protein>
<dbReference type="Proteomes" id="UP000051677">
    <property type="component" value="Unassembled WGS sequence"/>
</dbReference>